<accession>A0ACA9L2B6</accession>
<name>A0ACA9L2B6_9GLOM</name>
<sequence>MSIPIDGSVKDKSKKGKGRVEEVDQSRERVSIDLVTYFKKVALKKEKFIEKIVQAMMEKVIEEIKR</sequence>
<dbReference type="EMBL" id="CAJVPU010002677">
    <property type="protein sequence ID" value="CAG8505595.1"/>
    <property type="molecule type" value="Genomic_DNA"/>
</dbReference>
<gene>
    <name evidence="1" type="ORF">DHETER_LOCUS3210</name>
</gene>
<evidence type="ECO:0000313" key="1">
    <source>
        <dbReference type="EMBL" id="CAG8505595.1"/>
    </source>
</evidence>
<organism evidence="1 2">
    <name type="scientific">Dentiscutata heterogama</name>
    <dbReference type="NCBI Taxonomy" id="1316150"/>
    <lineage>
        <taxon>Eukaryota</taxon>
        <taxon>Fungi</taxon>
        <taxon>Fungi incertae sedis</taxon>
        <taxon>Mucoromycota</taxon>
        <taxon>Glomeromycotina</taxon>
        <taxon>Glomeromycetes</taxon>
        <taxon>Diversisporales</taxon>
        <taxon>Gigasporaceae</taxon>
        <taxon>Dentiscutata</taxon>
    </lineage>
</organism>
<comment type="caution">
    <text evidence="1">The sequence shown here is derived from an EMBL/GenBank/DDBJ whole genome shotgun (WGS) entry which is preliminary data.</text>
</comment>
<proteinExistence type="predicted"/>
<evidence type="ECO:0000313" key="2">
    <source>
        <dbReference type="Proteomes" id="UP000789702"/>
    </source>
</evidence>
<dbReference type="Proteomes" id="UP000789702">
    <property type="component" value="Unassembled WGS sequence"/>
</dbReference>
<reference evidence="1" key="1">
    <citation type="submission" date="2021-06" db="EMBL/GenBank/DDBJ databases">
        <authorList>
            <person name="Kallberg Y."/>
            <person name="Tangrot J."/>
            <person name="Rosling A."/>
        </authorList>
    </citation>
    <scope>NUCLEOTIDE SEQUENCE</scope>
    <source>
        <strain evidence="1">IL203A</strain>
    </source>
</reference>
<feature type="non-terminal residue" evidence="1">
    <location>
        <position position="66"/>
    </location>
</feature>
<protein>
    <submittedName>
        <fullName evidence="1">12782_t:CDS:1</fullName>
    </submittedName>
</protein>
<keyword evidence="2" id="KW-1185">Reference proteome</keyword>